<evidence type="ECO:0000313" key="2">
    <source>
        <dbReference type="WBParaSite" id="Csp11.Scaffold581.g4587.t1"/>
    </source>
</evidence>
<protein>
    <submittedName>
        <fullName evidence="2">Protein kinase domain-containing protein</fullName>
    </submittedName>
</protein>
<sequence length="92" mass="10900">MRDGDVDIPFSDRQEIKKEAQFYLLDDLMKLCDDAKPVEKQINHRFFKIEYDMNCVAINQNIHVFNKETKRSGMCTISRLRETIATLFPNRT</sequence>
<proteinExistence type="predicted"/>
<reference evidence="2" key="1">
    <citation type="submission" date="2016-11" db="UniProtKB">
        <authorList>
            <consortium name="WormBaseParasite"/>
        </authorList>
    </citation>
    <scope>IDENTIFICATION</scope>
</reference>
<dbReference type="Proteomes" id="UP000095282">
    <property type="component" value="Unplaced"/>
</dbReference>
<dbReference type="AlphaFoldDB" id="A0A1I7TCK4"/>
<organism evidence="1 2">
    <name type="scientific">Caenorhabditis tropicalis</name>
    <dbReference type="NCBI Taxonomy" id="1561998"/>
    <lineage>
        <taxon>Eukaryota</taxon>
        <taxon>Metazoa</taxon>
        <taxon>Ecdysozoa</taxon>
        <taxon>Nematoda</taxon>
        <taxon>Chromadorea</taxon>
        <taxon>Rhabditida</taxon>
        <taxon>Rhabditina</taxon>
        <taxon>Rhabditomorpha</taxon>
        <taxon>Rhabditoidea</taxon>
        <taxon>Rhabditidae</taxon>
        <taxon>Peloderinae</taxon>
        <taxon>Caenorhabditis</taxon>
    </lineage>
</organism>
<keyword evidence="1" id="KW-1185">Reference proteome</keyword>
<name>A0A1I7TCK4_9PELO</name>
<evidence type="ECO:0000313" key="1">
    <source>
        <dbReference type="Proteomes" id="UP000095282"/>
    </source>
</evidence>
<dbReference type="WBParaSite" id="Csp11.Scaffold581.g4587.t1">
    <property type="protein sequence ID" value="Csp11.Scaffold581.g4587.t1"/>
    <property type="gene ID" value="Csp11.Scaffold581.g4587"/>
</dbReference>
<accession>A0A1I7TCK4</accession>